<dbReference type="RefSeq" id="WP_186874855.1">
    <property type="nucleotide sequence ID" value="NZ_JACOPF010000001.1"/>
</dbReference>
<dbReference type="EMBL" id="JACOPF010000001">
    <property type="protein sequence ID" value="MBC5688226.1"/>
    <property type="molecule type" value="Genomic_DNA"/>
</dbReference>
<evidence type="ECO:0000313" key="1">
    <source>
        <dbReference type="EMBL" id="MBC5688226.1"/>
    </source>
</evidence>
<dbReference type="AlphaFoldDB" id="A0A923LGJ3"/>
<protein>
    <submittedName>
        <fullName evidence="1">Uncharacterized protein</fullName>
    </submittedName>
</protein>
<name>A0A923LGJ3_9FIRM</name>
<sequence length="245" mass="28957">MQYNKINNIINSYKEEYKKFMLISTFPDFNIVIDDTLGANLKTTFDKGIPTFLLSSTYIPELKSNARPGVYHELTHILHDSTILTGLNKQQREPYIKWYTEYYATQVQMKAALGFNNYYENYKFQLSTKVNDWIYKKNVAEDIAYKTLDYKSTIQSFIKNKDIYHIILHSIYYLSQINFWNKYCKEDVSKLIDYEFISLLLGKHDIEILDGLLKNPEIDNFSYFSDLNSISNQISNKIIMKLNIL</sequence>
<keyword evidence="2" id="KW-1185">Reference proteome</keyword>
<dbReference type="Proteomes" id="UP000652477">
    <property type="component" value="Unassembled WGS sequence"/>
</dbReference>
<proteinExistence type="predicted"/>
<accession>A0A923LGJ3</accession>
<organism evidence="1 2">
    <name type="scientific">Mediterraneibacter hominis</name>
    <dbReference type="NCBI Taxonomy" id="2763054"/>
    <lineage>
        <taxon>Bacteria</taxon>
        <taxon>Bacillati</taxon>
        <taxon>Bacillota</taxon>
        <taxon>Clostridia</taxon>
        <taxon>Lachnospirales</taxon>
        <taxon>Lachnospiraceae</taxon>
        <taxon>Mediterraneibacter</taxon>
    </lineage>
</organism>
<reference evidence="1" key="1">
    <citation type="submission" date="2020-08" db="EMBL/GenBank/DDBJ databases">
        <title>Genome public.</title>
        <authorList>
            <person name="Liu C."/>
            <person name="Sun Q."/>
        </authorList>
    </citation>
    <scope>NUCLEOTIDE SEQUENCE</scope>
    <source>
        <strain evidence="1">NSJ-55</strain>
    </source>
</reference>
<comment type="caution">
    <text evidence="1">The sequence shown here is derived from an EMBL/GenBank/DDBJ whole genome shotgun (WGS) entry which is preliminary data.</text>
</comment>
<evidence type="ECO:0000313" key="2">
    <source>
        <dbReference type="Proteomes" id="UP000652477"/>
    </source>
</evidence>
<gene>
    <name evidence="1" type="ORF">H8S37_04690</name>
</gene>